<gene>
    <name evidence="3" type="ORF">FKY71_13780</name>
</gene>
<proteinExistence type="inferred from homology"/>
<comment type="similarity">
    <text evidence="1 2">Belongs to the phD/YefM antitoxin family.</text>
</comment>
<dbReference type="Gene3D" id="3.40.1620.10">
    <property type="entry name" value="YefM-like domain"/>
    <property type="match status" value="1"/>
</dbReference>
<comment type="caution">
    <text evidence="3">The sequence shown here is derived from an EMBL/GenBank/DDBJ whole genome shotgun (WGS) entry which is preliminary data.</text>
</comment>
<accession>A0A540VQM9</accession>
<dbReference type="AlphaFoldDB" id="A0A540VQM9"/>
<organism evidence="3 4">
    <name type="scientific">Spiribacter salinus</name>
    <dbReference type="NCBI Taxonomy" id="1335746"/>
    <lineage>
        <taxon>Bacteria</taxon>
        <taxon>Pseudomonadati</taxon>
        <taxon>Pseudomonadota</taxon>
        <taxon>Gammaproteobacteria</taxon>
        <taxon>Chromatiales</taxon>
        <taxon>Ectothiorhodospiraceae</taxon>
        <taxon>Spiribacter</taxon>
    </lineage>
</organism>
<dbReference type="InterPro" id="IPR036165">
    <property type="entry name" value="YefM-like_sf"/>
</dbReference>
<evidence type="ECO:0000256" key="2">
    <source>
        <dbReference type="RuleBase" id="RU362080"/>
    </source>
</evidence>
<evidence type="ECO:0000313" key="4">
    <source>
        <dbReference type="Proteomes" id="UP000315400"/>
    </source>
</evidence>
<dbReference type="EMBL" id="VIFK01000200">
    <property type="protein sequence ID" value="TQE98453.1"/>
    <property type="molecule type" value="Genomic_DNA"/>
</dbReference>
<comment type="function">
    <text evidence="2">Antitoxin component of a type II toxin-antitoxin (TA) system.</text>
</comment>
<name>A0A540VQM9_9GAMM</name>
<sequence length="82" mass="9049">MRTISEAEAKQGLAGVIDAAGKEPVMIQRQKRDVAVVLSPADYQRLVRLNIDAFQRFCDQVGQRAESDGMTEEKLADLLGDD</sequence>
<evidence type="ECO:0000313" key="3">
    <source>
        <dbReference type="EMBL" id="TQE98453.1"/>
    </source>
</evidence>
<protein>
    <recommendedName>
        <fullName evidence="2">Antitoxin</fullName>
    </recommendedName>
</protein>
<dbReference type="SUPFAM" id="SSF143120">
    <property type="entry name" value="YefM-like"/>
    <property type="match status" value="1"/>
</dbReference>
<dbReference type="Proteomes" id="UP000315400">
    <property type="component" value="Unassembled WGS sequence"/>
</dbReference>
<reference evidence="3 4" key="1">
    <citation type="submission" date="2019-06" db="EMBL/GenBank/DDBJ databases">
        <title>Metagenome assembled Genome of Spiribacter salinus SL48-SHIP from the microbial mat of Salt Lake 48 (Novosibirsk region, Russia).</title>
        <authorList>
            <person name="Shipova A."/>
            <person name="Rozanov A.S."/>
            <person name="Bryanskaya A.V."/>
            <person name="Peltek S.E."/>
        </authorList>
    </citation>
    <scope>NUCLEOTIDE SEQUENCE [LARGE SCALE GENOMIC DNA]</scope>
    <source>
        <strain evidence="3">SL48-SHIP-2</strain>
    </source>
</reference>
<dbReference type="InterPro" id="IPR006442">
    <property type="entry name" value="Antitoxin_Phd/YefM"/>
</dbReference>
<dbReference type="Pfam" id="PF02604">
    <property type="entry name" value="PhdYeFM_antitox"/>
    <property type="match status" value="1"/>
</dbReference>
<evidence type="ECO:0000256" key="1">
    <source>
        <dbReference type="ARBA" id="ARBA00009981"/>
    </source>
</evidence>